<dbReference type="EMBL" id="JACHXW010000027">
    <property type="protein sequence ID" value="MBB3155671.1"/>
    <property type="molecule type" value="Genomic_DNA"/>
</dbReference>
<accession>A0A7W5CDG2</accession>
<sequence>MNLNPFRNMLKITFNTTERVELKVIFLSYITRYVQVDAKVSNIDFHGSHILLLRKKEAAPELIPELLPAYKIIIPIRLADSIITGA</sequence>
<comment type="caution">
    <text evidence="1">The sequence shown here is derived from an EMBL/GenBank/DDBJ whole genome shotgun (WGS) entry which is preliminary data.</text>
</comment>
<evidence type="ECO:0000313" key="1">
    <source>
        <dbReference type="EMBL" id="MBB3155671.1"/>
    </source>
</evidence>
<organism evidence="1 2">
    <name type="scientific">Paenibacillus endophyticus</name>
    <dbReference type="NCBI Taxonomy" id="1294268"/>
    <lineage>
        <taxon>Bacteria</taxon>
        <taxon>Bacillati</taxon>
        <taxon>Bacillota</taxon>
        <taxon>Bacilli</taxon>
        <taxon>Bacillales</taxon>
        <taxon>Paenibacillaceae</taxon>
        <taxon>Paenibacillus</taxon>
    </lineage>
</organism>
<evidence type="ECO:0000313" key="2">
    <source>
        <dbReference type="Proteomes" id="UP000518605"/>
    </source>
</evidence>
<gene>
    <name evidence="1" type="ORF">FHS16_005779</name>
</gene>
<keyword evidence="2" id="KW-1185">Reference proteome</keyword>
<reference evidence="1 2" key="1">
    <citation type="submission" date="2020-08" db="EMBL/GenBank/DDBJ databases">
        <title>Genomic Encyclopedia of Type Strains, Phase III (KMG-III): the genomes of soil and plant-associated and newly described type strains.</title>
        <authorList>
            <person name="Whitman W."/>
        </authorList>
    </citation>
    <scope>NUCLEOTIDE SEQUENCE [LARGE SCALE GENOMIC DNA]</scope>
    <source>
        <strain evidence="1 2">CECT 8234</strain>
    </source>
</reference>
<dbReference type="AlphaFoldDB" id="A0A7W5CDG2"/>
<protein>
    <submittedName>
        <fullName evidence="1">Uncharacterized protein</fullName>
    </submittedName>
</protein>
<name>A0A7W5CDG2_9BACL</name>
<dbReference type="Proteomes" id="UP000518605">
    <property type="component" value="Unassembled WGS sequence"/>
</dbReference>
<proteinExistence type="predicted"/>